<protein>
    <recommendedName>
        <fullName evidence="3">RCC1-like domain-containing protein</fullName>
    </recommendedName>
</protein>
<evidence type="ECO:0000259" key="3">
    <source>
        <dbReference type="Pfam" id="PF25390"/>
    </source>
</evidence>
<dbReference type="Gene3D" id="2.130.10.30">
    <property type="entry name" value="Regulator of chromosome condensation 1/beta-lactamase-inhibitor protein II"/>
    <property type="match status" value="3"/>
</dbReference>
<organism evidence="4 5">
    <name type="scientific">Undibacterium amnicola</name>
    <dbReference type="NCBI Taxonomy" id="1834038"/>
    <lineage>
        <taxon>Bacteria</taxon>
        <taxon>Pseudomonadati</taxon>
        <taxon>Pseudomonadota</taxon>
        <taxon>Betaproteobacteria</taxon>
        <taxon>Burkholderiales</taxon>
        <taxon>Oxalobacteraceae</taxon>
        <taxon>Undibacterium</taxon>
    </lineage>
</organism>
<dbReference type="InterPro" id="IPR009091">
    <property type="entry name" value="RCC1/BLIP-II"/>
</dbReference>
<evidence type="ECO:0000256" key="1">
    <source>
        <dbReference type="ARBA" id="ARBA00022658"/>
    </source>
</evidence>
<sequence>MNRKVSIICLSSSAAFLVACGGGNYEGETRAQLMSGPPELPIEILDEDRLSGTNLHTLALATNGSVFAWGANNVGQLGNNSALNFSAIPVRVIGLSAVTQVQTGEGHSVALHNDGHLWAWGSNAQGQLGMSQVMATSVPMKLTAIDSVKAVAAGQNHTVALKSNGSLWGWGKTATSYANLPQSINITDVKSLAAGTDFTLALKHDGTVWAWGVNESGQLGNQSFENSSSPVQVVGLAQVKAISAGFSHALALLNDGTVKSWGKNGNGQLGNGNRNNSNTPTSVFGLTQIKAVSAGAKNGMALKADGSVYTWGSTLNGQIGSGPSTAPFQLKPLKVGGIVNAVSISSGNGFSSVILKNGQVMTFGFNGSGQLGNKTKVSSDKPVRVIGLSGTQTLDVGSRTTGLSGIQTVNGGN</sequence>
<proteinExistence type="predicted"/>
<dbReference type="PROSITE" id="PS50012">
    <property type="entry name" value="RCC1_3"/>
    <property type="match status" value="7"/>
</dbReference>
<evidence type="ECO:0000313" key="5">
    <source>
        <dbReference type="Proteomes" id="UP000643610"/>
    </source>
</evidence>
<dbReference type="InterPro" id="IPR051553">
    <property type="entry name" value="Ran_GTPase-activating"/>
</dbReference>
<dbReference type="PRINTS" id="PR00633">
    <property type="entry name" value="RCCNDNSATION"/>
</dbReference>
<reference evidence="4 5" key="1">
    <citation type="submission" date="2020-08" db="EMBL/GenBank/DDBJ databases">
        <title>Novel species isolated from subtropical streams in China.</title>
        <authorList>
            <person name="Lu H."/>
        </authorList>
    </citation>
    <scope>NUCLEOTIDE SEQUENCE [LARGE SCALE GENOMIC DNA]</scope>
    <source>
        <strain evidence="4 5">KCTC 52442</strain>
    </source>
</reference>
<keyword evidence="2" id="KW-0677">Repeat</keyword>
<keyword evidence="5" id="KW-1185">Reference proteome</keyword>
<dbReference type="Proteomes" id="UP000643610">
    <property type="component" value="Unassembled WGS sequence"/>
</dbReference>
<dbReference type="InterPro" id="IPR058923">
    <property type="entry name" value="RCC1-like_dom"/>
</dbReference>
<dbReference type="PROSITE" id="PS51257">
    <property type="entry name" value="PROKAR_LIPOPROTEIN"/>
    <property type="match status" value="1"/>
</dbReference>
<gene>
    <name evidence="4" type="ORF">H8K33_16965</name>
</gene>
<dbReference type="PANTHER" id="PTHR45982">
    <property type="entry name" value="REGULATOR OF CHROMOSOME CONDENSATION"/>
    <property type="match status" value="1"/>
</dbReference>
<feature type="domain" description="RCC1-like" evidence="3">
    <location>
        <begin position="50"/>
        <end position="332"/>
    </location>
</feature>
<keyword evidence="1" id="KW-0344">Guanine-nucleotide releasing factor</keyword>
<dbReference type="InterPro" id="IPR000408">
    <property type="entry name" value="Reg_chr_condens"/>
</dbReference>
<dbReference type="SUPFAM" id="SSF50985">
    <property type="entry name" value="RCC1/BLIP-II"/>
    <property type="match status" value="1"/>
</dbReference>
<dbReference type="RefSeq" id="WP_186892251.1">
    <property type="nucleotide sequence ID" value="NZ_JACOFU010000008.1"/>
</dbReference>
<evidence type="ECO:0000256" key="2">
    <source>
        <dbReference type="ARBA" id="ARBA00022737"/>
    </source>
</evidence>
<accession>A0ABR6XUP2</accession>
<dbReference type="Pfam" id="PF00415">
    <property type="entry name" value="RCC1"/>
    <property type="match status" value="1"/>
</dbReference>
<dbReference type="PROSITE" id="PS00626">
    <property type="entry name" value="RCC1_2"/>
    <property type="match status" value="2"/>
</dbReference>
<evidence type="ECO:0000313" key="4">
    <source>
        <dbReference type="EMBL" id="MBC3833203.1"/>
    </source>
</evidence>
<name>A0ABR6XUP2_9BURK</name>
<dbReference type="Pfam" id="PF25390">
    <property type="entry name" value="WD40_RLD"/>
    <property type="match status" value="1"/>
</dbReference>
<dbReference type="PANTHER" id="PTHR45982:SF1">
    <property type="entry name" value="REGULATOR OF CHROMOSOME CONDENSATION"/>
    <property type="match status" value="1"/>
</dbReference>
<comment type="caution">
    <text evidence="4">The sequence shown here is derived from an EMBL/GenBank/DDBJ whole genome shotgun (WGS) entry which is preliminary data.</text>
</comment>
<dbReference type="EMBL" id="JACOFU010000008">
    <property type="protein sequence ID" value="MBC3833203.1"/>
    <property type="molecule type" value="Genomic_DNA"/>
</dbReference>